<dbReference type="Gene3D" id="3.30.2460.20">
    <property type="match status" value="1"/>
</dbReference>
<sequence length="305" mass="34918">MYNKCRIKRISSFGARFRESAFSYAIASAGVTHSVARACSMGKLMACGCEPKTPTSQLRNSGLSREQRLKKLSRNRWKWGGCSHNMDFGIQFSKLFLDANERNSADLQSLIKLHNSKAGRLAVSRQMQVRCKCHGMSGSCELKTCWKSAPEFRLVGNTLKERFRKAIMVDQSNLGNGLPLLVEQKGFERSRRSRYRKPKGRRRRKRIKNGRGQDRGERDLAAELLYYQKSPNFCERDASFDLPGTSGRQCNRSSRAIDNCSSLCCGRGYNVVKRKRVEKCNCRFQWCCYVICENCTIHEWVTVCN</sequence>
<dbReference type="GO" id="GO:0030182">
    <property type="term" value="P:neuron differentiation"/>
    <property type="evidence" value="ECO:0007669"/>
    <property type="project" value="TreeGrafter"/>
</dbReference>
<evidence type="ECO:0000256" key="10">
    <source>
        <dbReference type="SAM" id="MobiDB-lite"/>
    </source>
</evidence>
<dbReference type="GO" id="GO:0000902">
    <property type="term" value="P:cell morphogenesis"/>
    <property type="evidence" value="ECO:0007669"/>
    <property type="project" value="UniProtKB-ARBA"/>
</dbReference>
<accession>A0AAN9T8F0</accession>
<evidence type="ECO:0000256" key="4">
    <source>
        <dbReference type="ARBA" id="ARBA00022525"/>
    </source>
</evidence>
<comment type="caution">
    <text evidence="11">The sequence shown here is derived from an EMBL/GenBank/DDBJ whole genome shotgun (WGS) entry which is preliminary data.</text>
</comment>
<comment type="function">
    <text evidence="9">Ligand for members of the frizzled family of seven transmembrane receptors.</text>
</comment>
<gene>
    <name evidence="11" type="ORF">V9T40_011786</name>
</gene>
<dbReference type="GO" id="GO:0045165">
    <property type="term" value="P:cell fate commitment"/>
    <property type="evidence" value="ECO:0007669"/>
    <property type="project" value="TreeGrafter"/>
</dbReference>
<dbReference type="FunFam" id="3.30.2460.20:FF:000001">
    <property type="entry name" value="Wnt homolog"/>
    <property type="match status" value="1"/>
</dbReference>
<evidence type="ECO:0000256" key="1">
    <source>
        <dbReference type="ARBA" id="ARBA00004498"/>
    </source>
</evidence>
<reference evidence="11 12" key="1">
    <citation type="submission" date="2024-03" db="EMBL/GenBank/DDBJ databases">
        <title>Adaptation during the transition from Ophiocordyceps entomopathogen to insect associate is accompanied by gene loss and intensified selection.</title>
        <authorList>
            <person name="Ward C.M."/>
            <person name="Onetto C.A."/>
            <person name="Borneman A.R."/>
        </authorList>
    </citation>
    <scope>NUCLEOTIDE SEQUENCE [LARGE SCALE GENOMIC DNA]</scope>
    <source>
        <strain evidence="11">AWRI1</strain>
        <tissue evidence="11">Single Adult Female</tissue>
    </source>
</reference>
<dbReference type="AlphaFoldDB" id="A0AAN9T8F0"/>
<feature type="region of interest" description="Disordered" evidence="10">
    <location>
        <begin position="191"/>
        <end position="215"/>
    </location>
</feature>
<dbReference type="GO" id="GO:0060560">
    <property type="term" value="P:developmental growth involved in morphogenesis"/>
    <property type="evidence" value="ECO:0007669"/>
    <property type="project" value="UniProtKB-ARBA"/>
</dbReference>
<dbReference type="PANTHER" id="PTHR12027">
    <property type="entry name" value="WNT RELATED"/>
    <property type="match status" value="1"/>
</dbReference>
<dbReference type="GO" id="GO:0060070">
    <property type="term" value="P:canonical Wnt signaling pathway"/>
    <property type="evidence" value="ECO:0007669"/>
    <property type="project" value="TreeGrafter"/>
</dbReference>
<dbReference type="GO" id="GO:0005125">
    <property type="term" value="F:cytokine activity"/>
    <property type="evidence" value="ECO:0007669"/>
    <property type="project" value="TreeGrafter"/>
</dbReference>
<dbReference type="EMBL" id="JBBCAQ010000036">
    <property type="protein sequence ID" value="KAK7575500.1"/>
    <property type="molecule type" value="Genomic_DNA"/>
</dbReference>
<organism evidence="11 12">
    <name type="scientific">Parthenolecanium corni</name>
    <dbReference type="NCBI Taxonomy" id="536013"/>
    <lineage>
        <taxon>Eukaryota</taxon>
        <taxon>Metazoa</taxon>
        <taxon>Ecdysozoa</taxon>
        <taxon>Arthropoda</taxon>
        <taxon>Hexapoda</taxon>
        <taxon>Insecta</taxon>
        <taxon>Pterygota</taxon>
        <taxon>Neoptera</taxon>
        <taxon>Paraneoptera</taxon>
        <taxon>Hemiptera</taxon>
        <taxon>Sternorrhyncha</taxon>
        <taxon>Coccoidea</taxon>
        <taxon>Coccidae</taxon>
        <taxon>Parthenolecanium</taxon>
    </lineage>
</organism>
<evidence type="ECO:0000256" key="3">
    <source>
        <dbReference type="ARBA" id="ARBA00022473"/>
    </source>
</evidence>
<evidence type="ECO:0000256" key="2">
    <source>
        <dbReference type="ARBA" id="ARBA00005683"/>
    </source>
</evidence>
<dbReference type="PROSITE" id="PS00246">
    <property type="entry name" value="WNT1"/>
    <property type="match status" value="1"/>
</dbReference>
<dbReference type="Proteomes" id="UP001367676">
    <property type="component" value="Unassembled WGS sequence"/>
</dbReference>
<comment type="subcellular location">
    <subcellularLocation>
        <location evidence="1 9">Secreted</location>
        <location evidence="1 9">Extracellular space</location>
        <location evidence="1 9">Extracellular matrix</location>
    </subcellularLocation>
</comment>
<name>A0AAN9T8F0_9HEMI</name>
<protein>
    <recommendedName>
        <fullName evidence="9">Protein Wnt</fullName>
    </recommendedName>
</protein>
<evidence type="ECO:0000256" key="7">
    <source>
        <dbReference type="ARBA" id="ARBA00023157"/>
    </source>
</evidence>
<dbReference type="PRINTS" id="PR01349">
    <property type="entry name" value="WNTPROTEIN"/>
</dbReference>
<dbReference type="Pfam" id="PF00110">
    <property type="entry name" value="wnt"/>
    <property type="match status" value="1"/>
</dbReference>
<dbReference type="InterPro" id="IPR005817">
    <property type="entry name" value="Wnt"/>
</dbReference>
<keyword evidence="6 9" id="KW-0879">Wnt signaling pathway</keyword>
<evidence type="ECO:0000256" key="9">
    <source>
        <dbReference type="RuleBase" id="RU003500"/>
    </source>
</evidence>
<dbReference type="GO" id="GO:0007517">
    <property type="term" value="P:muscle organ development"/>
    <property type="evidence" value="ECO:0007669"/>
    <property type="project" value="UniProtKB-ARBA"/>
</dbReference>
<keyword evidence="7" id="KW-1015">Disulfide bond</keyword>
<dbReference type="PANTHER" id="PTHR12027:SF98">
    <property type="entry name" value="PROTEIN WNT"/>
    <property type="match status" value="1"/>
</dbReference>
<dbReference type="InterPro" id="IPR018161">
    <property type="entry name" value="Wnt_CS"/>
</dbReference>
<comment type="similarity">
    <text evidence="2 9">Belongs to the Wnt family.</text>
</comment>
<keyword evidence="8" id="KW-0449">Lipoprotein</keyword>
<dbReference type="SMART" id="SM00097">
    <property type="entry name" value="WNT1"/>
    <property type="match status" value="1"/>
</dbReference>
<keyword evidence="4" id="KW-0964">Secreted</keyword>
<dbReference type="GO" id="GO:0005615">
    <property type="term" value="C:extracellular space"/>
    <property type="evidence" value="ECO:0007669"/>
    <property type="project" value="TreeGrafter"/>
</dbReference>
<feature type="compositionally biased region" description="Basic residues" evidence="10">
    <location>
        <begin position="191"/>
        <end position="209"/>
    </location>
</feature>
<evidence type="ECO:0000313" key="12">
    <source>
        <dbReference type="Proteomes" id="UP001367676"/>
    </source>
</evidence>
<keyword evidence="12" id="KW-1185">Reference proteome</keyword>
<keyword evidence="5" id="KW-0272">Extracellular matrix</keyword>
<evidence type="ECO:0000256" key="6">
    <source>
        <dbReference type="ARBA" id="ARBA00022687"/>
    </source>
</evidence>
<dbReference type="InterPro" id="IPR043158">
    <property type="entry name" value="Wnt_C"/>
</dbReference>
<keyword evidence="3 9" id="KW-0217">Developmental protein</keyword>
<proteinExistence type="inferred from homology"/>
<evidence type="ECO:0000313" key="11">
    <source>
        <dbReference type="EMBL" id="KAK7575500.1"/>
    </source>
</evidence>
<evidence type="ECO:0000256" key="5">
    <source>
        <dbReference type="ARBA" id="ARBA00022530"/>
    </source>
</evidence>
<dbReference type="GO" id="GO:0005109">
    <property type="term" value="F:frizzled binding"/>
    <property type="evidence" value="ECO:0007669"/>
    <property type="project" value="TreeGrafter"/>
</dbReference>
<evidence type="ECO:0000256" key="8">
    <source>
        <dbReference type="ARBA" id="ARBA00023288"/>
    </source>
</evidence>